<dbReference type="Proteomes" id="UP000777784">
    <property type="component" value="Unassembled WGS sequence"/>
</dbReference>
<evidence type="ECO:0000313" key="1">
    <source>
        <dbReference type="EMBL" id="MBU2690900.1"/>
    </source>
</evidence>
<protein>
    <submittedName>
        <fullName evidence="1">Uncharacterized protein</fullName>
    </submittedName>
</protein>
<reference evidence="1" key="1">
    <citation type="submission" date="2021-05" db="EMBL/GenBank/DDBJ databases">
        <title>Energy efficiency and biological interactions define the core microbiome of deep oligotrophic groundwater.</title>
        <authorList>
            <person name="Mehrshad M."/>
            <person name="Lopez-Fernandez M."/>
            <person name="Bell E."/>
            <person name="Bernier-Latmani R."/>
            <person name="Bertilsson S."/>
            <person name="Dopson M."/>
        </authorList>
    </citation>
    <scope>NUCLEOTIDE SEQUENCE</scope>
    <source>
        <strain evidence="1">Modern_marine.mb.64</strain>
    </source>
</reference>
<proteinExistence type="predicted"/>
<sequence>MKARKRSGDPTKLLLILALAISLLTPWTDLPASSPVSGICFDPAWGKIEGVVTAAGKPFPAIVRVKSIRSSPVKIEIEALTDSLGHYTIIVPHGSYCIDVTGRSGSARFPYSKWLQDRELMMWDTLHVKNEVTRADIHCGRLIVRLEIPENLLGQRLTCNVQTMPRPGLAFRDITTEQIQESPVEFLFPLLPPENYLVSVQSDSVPTTWLPPAYDWSAAEFVLVKKDQITMFNSALPKPAHISGVIRGSWTTLQASPPDFLIYQTESRPCPYRFRTGQDGRFNPNPAKNMS</sequence>
<organism evidence="1 2">
    <name type="scientific">Eiseniibacteriota bacterium</name>
    <dbReference type="NCBI Taxonomy" id="2212470"/>
    <lineage>
        <taxon>Bacteria</taxon>
        <taxon>Candidatus Eiseniibacteriota</taxon>
    </lineage>
</organism>
<gene>
    <name evidence="1" type="ORF">KJ970_08225</name>
</gene>
<accession>A0A948RU29</accession>
<evidence type="ECO:0000313" key="2">
    <source>
        <dbReference type="Proteomes" id="UP000777784"/>
    </source>
</evidence>
<dbReference type="EMBL" id="JAHJDP010000041">
    <property type="protein sequence ID" value="MBU2690900.1"/>
    <property type="molecule type" value="Genomic_DNA"/>
</dbReference>
<dbReference type="AlphaFoldDB" id="A0A948RU29"/>
<name>A0A948RU29_UNCEI</name>
<comment type="caution">
    <text evidence="1">The sequence shown here is derived from an EMBL/GenBank/DDBJ whole genome shotgun (WGS) entry which is preliminary data.</text>
</comment>